<reference evidence="1 2" key="1">
    <citation type="journal article" date="2016" name="Nat. Commun.">
        <title>Thousands of microbial genomes shed light on interconnected biogeochemical processes in an aquifer system.</title>
        <authorList>
            <person name="Anantharaman K."/>
            <person name="Brown C.T."/>
            <person name="Hug L.A."/>
            <person name="Sharon I."/>
            <person name="Castelle C.J."/>
            <person name="Probst A.J."/>
            <person name="Thomas B.C."/>
            <person name="Singh A."/>
            <person name="Wilkins M.J."/>
            <person name="Karaoz U."/>
            <person name="Brodie E.L."/>
            <person name="Williams K.H."/>
            <person name="Hubbard S.S."/>
            <person name="Banfield J.F."/>
        </authorList>
    </citation>
    <scope>NUCLEOTIDE SEQUENCE [LARGE SCALE GENOMIC DNA]</scope>
</reference>
<dbReference type="InterPro" id="IPR029063">
    <property type="entry name" value="SAM-dependent_MTases_sf"/>
</dbReference>
<gene>
    <name evidence="1" type="ORF">A3F29_00235</name>
</gene>
<dbReference type="CDD" id="cd02440">
    <property type="entry name" value="AdoMet_MTases"/>
    <property type="match status" value="1"/>
</dbReference>
<evidence type="ECO:0000313" key="1">
    <source>
        <dbReference type="EMBL" id="OGK30660.1"/>
    </source>
</evidence>
<organism evidence="1 2">
    <name type="scientific">Candidatus Roizmanbacteria bacterium RIFCSPHIGHO2_12_FULL_33_9</name>
    <dbReference type="NCBI Taxonomy" id="1802045"/>
    <lineage>
        <taxon>Bacteria</taxon>
        <taxon>Candidatus Roizmaniibacteriota</taxon>
    </lineage>
</organism>
<protein>
    <recommendedName>
        <fullName evidence="3">Methyltransferase type 11 domain-containing protein</fullName>
    </recommendedName>
</protein>
<dbReference type="AlphaFoldDB" id="A0A1F7HHE6"/>
<accession>A0A1F7HHE6</accession>
<dbReference type="EMBL" id="MFZV01000043">
    <property type="protein sequence ID" value="OGK30660.1"/>
    <property type="molecule type" value="Genomic_DNA"/>
</dbReference>
<dbReference type="Gene3D" id="3.40.50.150">
    <property type="entry name" value="Vaccinia Virus protein VP39"/>
    <property type="match status" value="1"/>
</dbReference>
<dbReference type="PANTHER" id="PTHR43861">
    <property type="entry name" value="TRANS-ACONITATE 2-METHYLTRANSFERASE-RELATED"/>
    <property type="match status" value="1"/>
</dbReference>
<comment type="caution">
    <text evidence="1">The sequence shown here is derived from an EMBL/GenBank/DDBJ whole genome shotgun (WGS) entry which is preliminary data.</text>
</comment>
<dbReference type="PANTHER" id="PTHR43861:SF6">
    <property type="entry name" value="METHYLTRANSFERASE TYPE 11"/>
    <property type="match status" value="1"/>
</dbReference>
<name>A0A1F7HHE6_9BACT</name>
<dbReference type="Pfam" id="PF13489">
    <property type="entry name" value="Methyltransf_23"/>
    <property type="match status" value="1"/>
</dbReference>
<evidence type="ECO:0000313" key="2">
    <source>
        <dbReference type="Proteomes" id="UP000177199"/>
    </source>
</evidence>
<dbReference type="SUPFAM" id="SSF53335">
    <property type="entry name" value="S-adenosyl-L-methionine-dependent methyltransferases"/>
    <property type="match status" value="1"/>
</dbReference>
<dbReference type="Proteomes" id="UP000177199">
    <property type="component" value="Unassembled WGS sequence"/>
</dbReference>
<proteinExistence type="predicted"/>
<evidence type="ECO:0008006" key="3">
    <source>
        <dbReference type="Google" id="ProtNLM"/>
    </source>
</evidence>
<sequence length="228" mass="26242">MNKKLKNKKKDYDKNYFTKQFNAVGDFGEVALKRNKHWFAGQLAFFEKHFSVSFKKAKKILEVGCAIGGIADIFDEKGAKVWAVDISDYAIKKAKKLSPKIKFMVCDVQKEIPIDERFDLIFAFEVLEHLENPLLGLVNIRKALDKGGKLVATTPYPFKKYIEINTHVSVLEPGKWMELMKRAGFKKIKSQPVTFVPFLYRLNPRLNIILPFNSNLPFINSTVFYVAQ</sequence>